<sequence>MTTTSADRTLAVFVPGWILDDRSLAPPTVGDLVETVLAFDPAQSPPASYAQTFRATARPAYGRMPGNDPETDLCWLHEVSGDGWAAKWWANRPTTGRVEVHGTLVADLAVGSDNPVPVRGRVRRVRLVSQLLERSSTGTRLVGGTERLTEVESTPHIFWSSQEPRSEDDPYVLTGVLVDLDLDDVPATDSEFVAGAVSISGSDVWVMDRSDPVLLHVDTAVTPPSVVEYLLPLTVEPTHEHWTRTVHADADGCWITSRHDVFRCDRDEDGSLTVERVCTEGGRSVVAEGRLYLFGPTEPIMLDDRRYGTVRVDPPPHPVRVLDDARRLSAVDDPATVARVRAAARRADVARGTDGTEWIAHGRLTARSPSGTVESVNLDARTRGRVRWIRPDPFADPANAGLVPYLRMPTPASDTTPE</sequence>
<comment type="caution">
    <text evidence="1">The sequence shown here is derived from an EMBL/GenBank/DDBJ whole genome shotgun (WGS) entry which is preliminary data.</text>
</comment>
<proteinExistence type="predicted"/>
<evidence type="ECO:0000313" key="1">
    <source>
        <dbReference type="EMBL" id="MFM1730924.1"/>
    </source>
</evidence>
<organism evidence="1 2">
    <name type="scientific">Prescottella soli</name>
    <dbReference type="NCBI Taxonomy" id="1543852"/>
    <lineage>
        <taxon>Bacteria</taxon>
        <taxon>Bacillati</taxon>
        <taxon>Actinomycetota</taxon>
        <taxon>Actinomycetes</taxon>
        <taxon>Mycobacteriales</taxon>
        <taxon>Nocardiaceae</taxon>
        <taxon>Prescottella</taxon>
    </lineage>
</organism>
<gene>
    <name evidence="1" type="ORF">ABEU19_004466</name>
</gene>
<reference evidence="1 2" key="1">
    <citation type="submission" date="2023-11" db="EMBL/GenBank/DDBJ databases">
        <authorList>
            <person name="Val-Calvo J."/>
            <person name="Scortti M."/>
            <person name="Vazquez-Boland J."/>
        </authorList>
    </citation>
    <scope>NUCLEOTIDE SEQUENCE [LARGE SCALE GENOMIC DNA]</scope>
    <source>
        <strain evidence="1 2">DSM 46662</strain>
    </source>
</reference>
<evidence type="ECO:0000313" key="2">
    <source>
        <dbReference type="Proteomes" id="UP001629744"/>
    </source>
</evidence>
<dbReference type="EMBL" id="JBDLNU010000006">
    <property type="protein sequence ID" value="MFM1730924.1"/>
    <property type="molecule type" value="Genomic_DNA"/>
</dbReference>
<protein>
    <submittedName>
        <fullName evidence="1">Uncharacterized protein</fullName>
    </submittedName>
</protein>
<keyword evidence="2" id="KW-1185">Reference proteome</keyword>
<name>A0ABW9G0C1_9NOCA</name>
<dbReference type="RefSeq" id="WP_348610401.1">
    <property type="nucleotide sequence ID" value="NZ_CP157276.1"/>
</dbReference>
<accession>A0ABW9G0C1</accession>
<dbReference type="Proteomes" id="UP001629744">
    <property type="component" value="Unassembled WGS sequence"/>
</dbReference>